<dbReference type="SMART" id="SM00044">
    <property type="entry name" value="CYCc"/>
    <property type="match status" value="1"/>
</dbReference>
<dbReference type="Pfam" id="PF04052">
    <property type="entry name" value="TolB_N"/>
    <property type="match status" value="1"/>
</dbReference>
<dbReference type="OrthoDB" id="9807521at2"/>
<dbReference type="Gene3D" id="3.40.50.10070">
    <property type="entry name" value="TolB, N-terminal domain"/>
    <property type="match status" value="1"/>
</dbReference>
<feature type="domain" description="Guanylate cyclase" evidence="2">
    <location>
        <begin position="7"/>
        <end position="122"/>
    </location>
</feature>
<proteinExistence type="predicted"/>
<organism evidence="3 4">
    <name type="scientific">Sphingomonas xanthus</name>
    <dbReference type="NCBI Taxonomy" id="2594473"/>
    <lineage>
        <taxon>Bacteria</taxon>
        <taxon>Pseudomonadati</taxon>
        <taxon>Pseudomonadota</taxon>
        <taxon>Alphaproteobacteria</taxon>
        <taxon>Sphingomonadales</taxon>
        <taxon>Sphingomonadaceae</taxon>
        <taxon>Sphingomonas</taxon>
    </lineage>
</organism>
<evidence type="ECO:0000256" key="1">
    <source>
        <dbReference type="PROSITE-ProRule" id="PRU00339"/>
    </source>
</evidence>
<dbReference type="Gene3D" id="3.30.70.1230">
    <property type="entry name" value="Nucleotide cyclase"/>
    <property type="match status" value="1"/>
</dbReference>
<dbReference type="GO" id="GO:0015031">
    <property type="term" value="P:protein transport"/>
    <property type="evidence" value="ECO:0007669"/>
    <property type="project" value="InterPro"/>
</dbReference>
<dbReference type="Pfam" id="PF13432">
    <property type="entry name" value="TPR_16"/>
    <property type="match status" value="1"/>
</dbReference>
<dbReference type="SUPFAM" id="SSF55073">
    <property type="entry name" value="Nucleotide cyclase"/>
    <property type="match status" value="1"/>
</dbReference>
<dbReference type="PROSITE" id="PS50005">
    <property type="entry name" value="TPR"/>
    <property type="match status" value="2"/>
</dbReference>
<dbReference type="PANTHER" id="PTHR43081">
    <property type="entry name" value="ADENYLATE CYCLASE, TERMINAL-DIFFERENTIATION SPECIFIC-RELATED"/>
    <property type="match status" value="1"/>
</dbReference>
<dbReference type="InterPro" id="IPR001054">
    <property type="entry name" value="A/G_cyclase"/>
</dbReference>
<name>A0A516IRH5_9SPHN</name>
<accession>A0A516IRH5</accession>
<dbReference type="InterPro" id="IPR007195">
    <property type="entry name" value="TolB_N"/>
</dbReference>
<gene>
    <name evidence="3" type="ORF">FMM02_05155</name>
</gene>
<dbReference type="Proteomes" id="UP000321857">
    <property type="component" value="Chromosome"/>
</dbReference>
<dbReference type="GO" id="GO:0042597">
    <property type="term" value="C:periplasmic space"/>
    <property type="evidence" value="ECO:0007669"/>
    <property type="project" value="InterPro"/>
</dbReference>
<dbReference type="SUPFAM" id="SSF48452">
    <property type="entry name" value="TPR-like"/>
    <property type="match status" value="1"/>
</dbReference>
<dbReference type="InterPro" id="IPR019734">
    <property type="entry name" value="TPR_rpt"/>
</dbReference>
<sequence length="621" mass="68493">MERRLTAIMSADVVGYSRLMGANEIATLEALKALRNDLLTPCIEDHHGRVFKLTGDGTLVEFPSVVSALECALVIQRDMRQRNEQVPDDRKIEFRIGVNLGDVIVDGDDLLGDGVNVASRLESAARVGGIAVSASVRDNVMTKTDVQFEDAGEQQLKNIDTPVRIYNVVIGAGKSRSGNSAEAVDERPSIAVLPFNNMSGDSEQEYFSDGISEDIITDLSKVSGLFIIGRNTSFTYKGKPIQLQQAASELGVRYILEGSVRKAGNRVRVTAQLIDGQNGGHVWADRYDRDLTDIFAIQDEITQNIVNQLRVTLLPEEKKAIGKAPTDNVEAYNYYLKGRQFFFNSTKVLLRLSRQMFAKATELDPNYARAYAGIAICDARLENWYRADIPTEEILATADKALSLEPNLPEAYAAQGVALGNAGRNDEARGAFERALALDPSNFDANLAFARYLVTMGELKRSVTYFERAAEVDPDDWQSPLLLDSTLVALGEMERAEKFARMGVKRAEAALKIHPENSRPAQLGAATLARLGERDRAVDWLDRAMFLDPDDAIANYNAACTYAQLGEADKAIAALEIWSSSSGSEMEMWFETDSDFDPIRKDHRFVAIGEKLQAARRAELA</sequence>
<dbReference type="NCBIfam" id="NF047558">
    <property type="entry name" value="TPR_END_plus"/>
    <property type="match status" value="1"/>
</dbReference>
<dbReference type="InterPro" id="IPR011990">
    <property type="entry name" value="TPR-like_helical_dom_sf"/>
</dbReference>
<dbReference type="Pfam" id="PF14559">
    <property type="entry name" value="TPR_19"/>
    <property type="match status" value="1"/>
</dbReference>
<dbReference type="KEGG" id="sxa:FMM02_05155"/>
<feature type="repeat" description="TPR" evidence="1">
    <location>
        <begin position="443"/>
        <end position="476"/>
    </location>
</feature>
<feature type="repeat" description="TPR" evidence="1">
    <location>
        <begin position="409"/>
        <end position="442"/>
    </location>
</feature>
<dbReference type="PROSITE" id="PS50125">
    <property type="entry name" value="GUANYLATE_CYCLASE_2"/>
    <property type="match status" value="1"/>
</dbReference>
<dbReference type="GO" id="GO:0004016">
    <property type="term" value="F:adenylate cyclase activity"/>
    <property type="evidence" value="ECO:0007669"/>
    <property type="project" value="UniProtKB-ARBA"/>
</dbReference>
<dbReference type="EMBL" id="CP041659">
    <property type="protein sequence ID" value="QDP19404.1"/>
    <property type="molecule type" value="Genomic_DNA"/>
</dbReference>
<dbReference type="PANTHER" id="PTHR43081:SF19">
    <property type="entry name" value="PH-SENSITIVE ADENYLATE CYCLASE RV1264"/>
    <property type="match status" value="1"/>
</dbReference>
<dbReference type="RefSeq" id="WP_147493857.1">
    <property type="nucleotide sequence ID" value="NZ_CP041659.1"/>
</dbReference>
<dbReference type="InterPro" id="IPR050697">
    <property type="entry name" value="Adenylyl/Guanylyl_Cyclase_3/4"/>
</dbReference>
<dbReference type="Pfam" id="PF00211">
    <property type="entry name" value="Guanylate_cyc"/>
    <property type="match status" value="1"/>
</dbReference>
<dbReference type="GO" id="GO:0035556">
    <property type="term" value="P:intracellular signal transduction"/>
    <property type="evidence" value="ECO:0007669"/>
    <property type="project" value="InterPro"/>
</dbReference>
<keyword evidence="1" id="KW-0802">TPR repeat</keyword>
<dbReference type="CDD" id="cd07302">
    <property type="entry name" value="CHD"/>
    <property type="match status" value="1"/>
</dbReference>
<keyword evidence="4" id="KW-1185">Reference proteome</keyword>
<dbReference type="Gene3D" id="1.25.40.10">
    <property type="entry name" value="Tetratricopeptide repeat domain"/>
    <property type="match status" value="3"/>
</dbReference>
<dbReference type="AlphaFoldDB" id="A0A516IRH5"/>
<dbReference type="InterPro" id="IPR029787">
    <property type="entry name" value="Nucleotide_cyclase"/>
</dbReference>
<evidence type="ECO:0000259" key="2">
    <source>
        <dbReference type="PROSITE" id="PS50125"/>
    </source>
</evidence>
<dbReference type="GO" id="GO:0006171">
    <property type="term" value="P:cAMP biosynthetic process"/>
    <property type="evidence" value="ECO:0007669"/>
    <property type="project" value="TreeGrafter"/>
</dbReference>
<protein>
    <submittedName>
        <fullName evidence="3">Tetratricopeptide repeat protein</fullName>
    </submittedName>
</protein>
<reference evidence="3 4" key="1">
    <citation type="submission" date="2019-07" db="EMBL/GenBank/DDBJ databases">
        <title>Sphingomonas AE3 Genome sequencing and assembly.</title>
        <authorList>
            <person name="Kim H."/>
        </authorList>
    </citation>
    <scope>NUCLEOTIDE SEQUENCE [LARGE SCALE GENOMIC DNA]</scope>
    <source>
        <strain evidence="3 4">AE3</strain>
    </source>
</reference>
<evidence type="ECO:0000313" key="4">
    <source>
        <dbReference type="Proteomes" id="UP000321857"/>
    </source>
</evidence>
<evidence type="ECO:0000313" key="3">
    <source>
        <dbReference type="EMBL" id="QDP19404.1"/>
    </source>
</evidence>
<dbReference type="SMART" id="SM00028">
    <property type="entry name" value="TPR"/>
    <property type="match status" value="4"/>
</dbReference>